<comment type="caution">
    <text evidence="1">The sequence shown here is derived from an EMBL/GenBank/DDBJ whole genome shotgun (WGS) entry which is preliminary data.</text>
</comment>
<dbReference type="Proteomes" id="UP000324800">
    <property type="component" value="Unassembled WGS sequence"/>
</dbReference>
<protein>
    <submittedName>
        <fullName evidence="1">Uncharacterized protein</fullName>
    </submittedName>
</protein>
<accession>A0A5J4UFU2</accession>
<evidence type="ECO:0000313" key="1">
    <source>
        <dbReference type="EMBL" id="KAA6369124.1"/>
    </source>
</evidence>
<sequence>MLHRCQRLIVTIYPSVRRNILCVDGAFIDLRPYYFVDDDGKPSSSILSYTDDKECIFRGGFEKLVSTSFVPVLKRSSHKLDDENNIWQFDLKERI</sequence>
<dbReference type="AlphaFoldDB" id="A0A5J4UFU2"/>
<evidence type="ECO:0000313" key="2">
    <source>
        <dbReference type="Proteomes" id="UP000324800"/>
    </source>
</evidence>
<reference evidence="1 2" key="1">
    <citation type="submission" date="2019-03" db="EMBL/GenBank/DDBJ databases">
        <title>Single cell metagenomics reveals metabolic interactions within the superorganism composed of flagellate Streblomastix strix and complex community of Bacteroidetes bacteria on its surface.</title>
        <authorList>
            <person name="Treitli S.C."/>
            <person name="Kolisko M."/>
            <person name="Husnik F."/>
            <person name="Keeling P."/>
            <person name="Hampl V."/>
        </authorList>
    </citation>
    <scope>NUCLEOTIDE SEQUENCE [LARGE SCALE GENOMIC DNA]</scope>
    <source>
        <strain evidence="1">ST1C</strain>
    </source>
</reference>
<dbReference type="EMBL" id="SNRW01016666">
    <property type="protein sequence ID" value="KAA6369124.1"/>
    <property type="molecule type" value="Genomic_DNA"/>
</dbReference>
<organism evidence="1 2">
    <name type="scientific">Streblomastix strix</name>
    <dbReference type="NCBI Taxonomy" id="222440"/>
    <lineage>
        <taxon>Eukaryota</taxon>
        <taxon>Metamonada</taxon>
        <taxon>Preaxostyla</taxon>
        <taxon>Oxymonadida</taxon>
        <taxon>Streblomastigidae</taxon>
        <taxon>Streblomastix</taxon>
    </lineage>
</organism>
<name>A0A5J4UFU2_9EUKA</name>
<proteinExistence type="predicted"/>
<gene>
    <name evidence="1" type="ORF">EZS28_035349</name>
</gene>